<evidence type="ECO:0000313" key="3">
    <source>
        <dbReference type="Proteomes" id="UP001272137"/>
    </source>
</evidence>
<gene>
    <name evidence="2" type="ORF">C7S16_3875</name>
</gene>
<dbReference type="EMBL" id="QXCT01000002">
    <property type="protein sequence ID" value="MDW9256028.1"/>
    <property type="molecule type" value="Genomic_DNA"/>
</dbReference>
<evidence type="ECO:0000313" key="2">
    <source>
        <dbReference type="EMBL" id="MDW9256028.1"/>
    </source>
</evidence>
<evidence type="ECO:0000256" key="1">
    <source>
        <dbReference type="SAM" id="MobiDB-lite"/>
    </source>
</evidence>
<dbReference type="AlphaFoldDB" id="A0AAW9CYR6"/>
<feature type="region of interest" description="Disordered" evidence="1">
    <location>
        <begin position="60"/>
        <end position="81"/>
    </location>
</feature>
<sequence>MPAPCLSDGRLQWRCNEDSKYPEFPDGVGRVFAMSGPARSEGAGVLATAGTRMLQLATAAGGADAPARSGVATNERGAMQK</sequence>
<dbReference type="Proteomes" id="UP001272137">
    <property type="component" value="Unassembled WGS sequence"/>
</dbReference>
<proteinExistence type="predicted"/>
<accession>A0AAW9CYR6</accession>
<protein>
    <submittedName>
        <fullName evidence="2">Uncharacterized protein</fullName>
    </submittedName>
</protein>
<comment type="caution">
    <text evidence="2">The sequence shown here is derived from an EMBL/GenBank/DDBJ whole genome shotgun (WGS) entry which is preliminary data.</text>
</comment>
<feature type="compositionally biased region" description="Low complexity" evidence="1">
    <location>
        <begin position="60"/>
        <end position="70"/>
    </location>
</feature>
<organism evidence="2 3">
    <name type="scientific">Burkholderia thailandensis</name>
    <dbReference type="NCBI Taxonomy" id="57975"/>
    <lineage>
        <taxon>Bacteria</taxon>
        <taxon>Pseudomonadati</taxon>
        <taxon>Pseudomonadota</taxon>
        <taxon>Betaproteobacteria</taxon>
        <taxon>Burkholderiales</taxon>
        <taxon>Burkholderiaceae</taxon>
        <taxon>Burkholderia</taxon>
        <taxon>pseudomallei group</taxon>
    </lineage>
</organism>
<name>A0AAW9CYR6_BURTH</name>
<reference evidence="2" key="1">
    <citation type="submission" date="2018-08" db="EMBL/GenBank/DDBJ databases">
        <title>Identification of Burkholderia cepacia strains that express a Burkholderia pseudomallei-like capsular polysaccharide.</title>
        <authorList>
            <person name="Burtnick M.N."/>
            <person name="Vongsouvath M."/>
            <person name="Newton P."/>
            <person name="Wuthiekanun V."/>
            <person name="Limmathurotsakul D."/>
            <person name="Brett P.J."/>
            <person name="Chantratita N."/>
            <person name="Dance D.A."/>
        </authorList>
    </citation>
    <scope>NUCLEOTIDE SEQUENCE</scope>
    <source>
        <strain evidence="2">SBXCC001</strain>
    </source>
</reference>